<evidence type="ECO:0000313" key="2">
    <source>
        <dbReference type="Proteomes" id="UP000229523"/>
    </source>
</evidence>
<name>A0A2G5NUT3_9STAP</name>
<comment type="caution">
    <text evidence="1">The sequence shown here is derived from an EMBL/GenBank/DDBJ whole genome shotgun (WGS) entry which is preliminary data.</text>
</comment>
<dbReference type="AlphaFoldDB" id="A0A2G5NUT3"/>
<dbReference type="Proteomes" id="UP000229523">
    <property type="component" value="Unassembled WGS sequence"/>
</dbReference>
<evidence type="ECO:0000313" key="1">
    <source>
        <dbReference type="EMBL" id="RAI79154.1"/>
    </source>
</evidence>
<keyword evidence="2" id="KW-1185">Reference proteome</keyword>
<gene>
    <name evidence="1" type="ORF">BFS35_012435</name>
</gene>
<sequence>MNRTGETTVWGRMYNILNIAVVALIIIRLITDMNFNMLIVCSFAALLVLGLLDSLDRNAWRENMFRHIFDFILLVLFAALYFG</sequence>
<dbReference type="EMBL" id="MJBI02000010">
    <property type="protein sequence ID" value="RAI79154.1"/>
    <property type="molecule type" value="Genomic_DNA"/>
</dbReference>
<organism evidence="1 2">
    <name type="scientific">Macrococcoides goetzii</name>
    <dbReference type="NCBI Taxonomy" id="1891097"/>
    <lineage>
        <taxon>Bacteria</taxon>
        <taxon>Bacillati</taxon>
        <taxon>Bacillota</taxon>
        <taxon>Bacilli</taxon>
        <taxon>Bacillales</taxon>
        <taxon>Staphylococcaceae</taxon>
        <taxon>Macrococcoides</taxon>
    </lineage>
</organism>
<dbReference type="RefSeq" id="WP_099577123.1">
    <property type="nucleotide sequence ID" value="NZ_MJBI02000010.1"/>
</dbReference>
<protein>
    <submittedName>
        <fullName evidence="1">Uncharacterized protein</fullName>
    </submittedName>
</protein>
<accession>A0A2G5NUT3</accession>
<proteinExistence type="predicted"/>
<reference evidence="1 2" key="1">
    <citation type="journal article" date="2018" name="Front. Microbiol.">
        <title>Description and Comparative Genomics of Macrococcus caseolyticus subsp. hominis subsp. nov., Macrococcus goetzii sp. nov., Macrococcus epidermidis sp. nov., and Macrococcus bohemicus sp. nov., Novel Macrococci From Human Clinical Material With Virulence Potential and Suspected Uptake of Foreign DNA by Natural Transformation.</title>
        <authorList>
            <person name="Maslanova I."/>
            <person name="Wertheimer Z."/>
            <person name="Sedlacek I."/>
            <person name="Svec P."/>
            <person name="Indrakova A."/>
            <person name="Kovarovic V."/>
            <person name="Schumann P."/>
            <person name="Sproer C."/>
            <person name="Kralova S."/>
            <person name="Sedo O."/>
            <person name="Kristofova L."/>
            <person name="Vrbovska V."/>
            <person name="Fuzik T."/>
            <person name="Petras P."/>
            <person name="Zdrahal Z."/>
            <person name="Ruzickova V."/>
            <person name="Doskar J."/>
            <person name="Pantucek R."/>
        </authorList>
    </citation>
    <scope>NUCLEOTIDE SEQUENCE [LARGE SCALE GENOMIC DNA]</scope>
    <source>
        <strain evidence="1 2">CCM 4927</strain>
    </source>
</reference>